<accession>A0A6V8LTC4</accession>
<keyword evidence="4" id="KW-1185">Reference proteome</keyword>
<dbReference type="GO" id="GO:0045936">
    <property type="term" value="P:negative regulation of phosphate metabolic process"/>
    <property type="evidence" value="ECO:0007669"/>
    <property type="project" value="InterPro"/>
</dbReference>
<reference evidence="3 4" key="2">
    <citation type="submission" date="2020-05" db="EMBL/GenBank/DDBJ databases">
        <title>Draft genome sequence of Desulfovibrio sp. strainFSS-1.</title>
        <authorList>
            <person name="Shimoshige H."/>
            <person name="Kobayashi H."/>
            <person name="Maekawa T."/>
        </authorList>
    </citation>
    <scope>NUCLEOTIDE SEQUENCE [LARGE SCALE GENOMIC DNA]</scope>
    <source>
        <strain evidence="3 4">SIID29052-01</strain>
    </source>
</reference>
<dbReference type="PANTHER" id="PTHR42930">
    <property type="entry name" value="PHOSPHATE-SPECIFIC TRANSPORT SYSTEM ACCESSORY PROTEIN PHOU"/>
    <property type="match status" value="1"/>
</dbReference>
<dbReference type="Pfam" id="PF01895">
    <property type="entry name" value="PhoU"/>
    <property type="match status" value="2"/>
</dbReference>
<reference evidence="3 4" key="1">
    <citation type="submission" date="2020-04" db="EMBL/GenBank/DDBJ databases">
        <authorList>
            <consortium name="Desulfovibrio sp. FSS-1 genome sequencing consortium"/>
            <person name="Shimoshige H."/>
            <person name="Kobayashi H."/>
            <person name="Maekawa T."/>
        </authorList>
    </citation>
    <scope>NUCLEOTIDE SEQUENCE [LARGE SCALE GENOMIC DNA]</scope>
    <source>
        <strain evidence="3 4">SIID29052-01</strain>
    </source>
</reference>
<name>A0A6V8LTC4_9BACT</name>
<proteinExistence type="inferred from homology"/>
<dbReference type="Proteomes" id="UP000494245">
    <property type="component" value="Unassembled WGS sequence"/>
</dbReference>
<dbReference type="PANTHER" id="PTHR42930:SF3">
    <property type="entry name" value="PHOSPHATE-SPECIFIC TRANSPORT SYSTEM ACCESSORY PROTEIN PHOU"/>
    <property type="match status" value="1"/>
</dbReference>
<evidence type="ECO:0000256" key="1">
    <source>
        <dbReference type="ARBA" id="ARBA00008107"/>
    </source>
</evidence>
<evidence type="ECO:0000313" key="3">
    <source>
        <dbReference type="EMBL" id="GFK95722.1"/>
    </source>
</evidence>
<protein>
    <submittedName>
        <fullName evidence="3">Phosphate-specific transport system accessory protein PhoU</fullName>
    </submittedName>
</protein>
<comment type="caution">
    <text evidence="3">The sequence shown here is derived from an EMBL/GenBank/DDBJ whole genome shotgun (WGS) entry which is preliminary data.</text>
</comment>
<dbReference type="InterPro" id="IPR028366">
    <property type="entry name" value="PhoU"/>
</dbReference>
<comment type="similarity">
    <text evidence="1">Belongs to the PhoU family.</text>
</comment>
<evidence type="ECO:0000313" key="4">
    <source>
        <dbReference type="Proteomes" id="UP000494245"/>
    </source>
</evidence>
<feature type="domain" description="PhoU" evidence="2">
    <location>
        <begin position="14"/>
        <end position="97"/>
    </location>
</feature>
<dbReference type="SUPFAM" id="SSF109755">
    <property type="entry name" value="PhoU-like"/>
    <property type="match status" value="1"/>
</dbReference>
<dbReference type="Pfam" id="PF02958">
    <property type="entry name" value="EcKL"/>
    <property type="match status" value="1"/>
</dbReference>
<dbReference type="AlphaFoldDB" id="A0A6V8LTC4"/>
<dbReference type="InterPro" id="IPR011009">
    <property type="entry name" value="Kinase-like_dom_sf"/>
</dbReference>
<dbReference type="InterPro" id="IPR038078">
    <property type="entry name" value="PhoU-like_sf"/>
</dbReference>
<evidence type="ECO:0000259" key="2">
    <source>
        <dbReference type="Pfam" id="PF01895"/>
    </source>
</evidence>
<dbReference type="InterPro" id="IPR004119">
    <property type="entry name" value="EcKL"/>
</dbReference>
<dbReference type="Gene3D" id="3.90.1200.10">
    <property type="match status" value="1"/>
</dbReference>
<dbReference type="EMBL" id="BLTE01000021">
    <property type="protein sequence ID" value="GFK95722.1"/>
    <property type="molecule type" value="Genomic_DNA"/>
</dbReference>
<organism evidence="3 4">
    <name type="scientific">Fundidesulfovibrio magnetotacticus</name>
    <dbReference type="NCBI Taxonomy" id="2730080"/>
    <lineage>
        <taxon>Bacteria</taxon>
        <taxon>Pseudomonadati</taxon>
        <taxon>Thermodesulfobacteriota</taxon>
        <taxon>Desulfovibrionia</taxon>
        <taxon>Desulfovibrionales</taxon>
        <taxon>Desulfovibrionaceae</taxon>
        <taxon>Fundidesulfovibrio</taxon>
    </lineage>
</organism>
<dbReference type="RefSeq" id="WP_173086863.1">
    <property type="nucleotide sequence ID" value="NZ_BLTE01000021.1"/>
</dbReference>
<dbReference type="Gene3D" id="1.20.58.220">
    <property type="entry name" value="Phosphate transport system protein phou homolog 2, domain 2"/>
    <property type="match status" value="2"/>
</dbReference>
<dbReference type="GO" id="GO:0030643">
    <property type="term" value="P:intracellular phosphate ion homeostasis"/>
    <property type="evidence" value="ECO:0007669"/>
    <property type="project" value="InterPro"/>
</dbReference>
<dbReference type="SUPFAM" id="SSF56112">
    <property type="entry name" value="Protein kinase-like (PK-like)"/>
    <property type="match status" value="1"/>
</dbReference>
<sequence length="548" mass="62173">MRFLEGVEENFRFMVLEVTKQVENTLKVLENPDPGLVTKIESRDDYIDNLKSVIENKCFSRIHTGFGGDKRAIDMARAVNIITSNLERLADHAVNIVMQSQYLRDPAFIKRYDYKAFFAEIIKALRLVVKALFNQDITLAFKICRAEVTLDALFKENFDMVLRDLRTGESPENCITAHNIFRYLERMGDTILNIGEAVIFAAVGEKFKIHQFEALKESLSGLGRDVPITDGEFQSIWGTRSGCRIGRVDAGRKGPRSSGVLFKEGNAVKLRAEAENIRRWEAVMPGLPPKVQAFHVDGDSASMLMEYLGGCTYQEVVLSGAPEIAANATFVLEQTTRQLWQDTRRPGPVKAGYVRQLSSRLDDVFRMHPGFRRGEMRLAGRRIPGFDEVLRRAEEAETSLEAPFSVLIHGDFNSNNIVYSHDEERIHYIDLHRSRDTDYVQDVSVFLLSNFRLPVLDTLLRARLDRVIRQFLAFSREFAVEAGDASFEARLALGLARSFITSSRFEFNQGFAREMFLRGVYLLESAADFGDSGKPWSAYVLPDAVLIY</sequence>
<dbReference type="InterPro" id="IPR026022">
    <property type="entry name" value="PhoU_dom"/>
</dbReference>
<gene>
    <name evidence="3" type="primary">phoU_3</name>
    <name evidence="3" type="ORF">NNJEOMEG_03590</name>
</gene>
<feature type="domain" description="PhoU" evidence="2">
    <location>
        <begin position="121"/>
        <end position="198"/>
    </location>
</feature>